<keyword evidence="2 5" id="KW-0812">Transmembrane</keyword>
<dbReference type="GO" id="GO:0022857">
    <property type="term" value="F:transmembrane transporter activity"/>
    <property type="evidence" value="ECO:0007669"/>
    <property type="project" value="InterPro"/>
</dbReference>
<proteinExistence type="predicted"/>
<keyword evidence="3 5" id="KW-1133">Transmembrane helix</keyword>
<dbReference type="InterPro" id="IPR020846">
    <property type="entry name" value="MFS_dom"/>
</dbReference>
<feature type="transmembrane region" description="Helical" evidence="5">
    <location>
        <begin position="236"/>
        <end position="256"/>
    </location>
</feature>
<evidence type="ECO:0000256" key="5">
    <source>
        <dbReference type="SAM" id="Phobius"/>
    </source>
</evidence>
<name>A0A9W8KZV0_9FUNG</name>
<feature type="transmembrane region" description="Helical" evidence="5">
    <location>
        <begin position="304"/>
        <end position="325"/>
    </location>
</feature>
<evidence type="ECO:0000256" key="4">
    <source>
        <dbReference type="ARBA" id="ARBA00023136"/>
    </source>
</evidence>
<dbReference type="PROSITE" id="PS50850">
    <property type="entry name" value="MFS"/>
    <property type="match status" value="1"/>
</dbReference>
<organism evidence="7 8">
    <name type="scientific">Coemansia spiralis</name>
    <dbReference type="NCBI Taxonomy" id="417178"/>
    <lineage>
        <taxon>Eukaryota</taxon>
        <taxon>Fungi</taxon>
        <taxon>Fungi incertae sedis</taxon>
        <taxon>Zoopagomycota</taxon>
        <taxon>Kickxellomycotina</taxon>
        <taxon>Kickxellomycetes</taxon>
        <taxon>Kickxellales</taxon>
        <taxon>Kickxellaceae</taxon>
        <taxon>Coemansia</taxon>
    </lineage>
</organism>
<feature type="transmembrane region" description="Helical" evidence="5">
    <location>
        <begin position="40"/>
        <end position="66"/>
    </location>
</feature>
<feature type="transmembrane region" description="Helical" evidence="5">
    <location>
        <begin position="512"/>
        <end position="534"/>
    </location>
</feature>
<dbReference type="GO" id="GO:0005886">
    <property type="term" value="C:plasma membrane"/>
    <property type="evidence" value="ECO:0007669"/>
    <property type="project" value="TreeGrafter"/>
</dbReference>
<reference evidence="7" key="1">
    <citation type="submission" date="2022-07" db="EMBL/GenBank/DDBJ databases">
        <title>Phylogenomic reconstructions and comparative analyses of Kickxellomycotina fungi.</title>
        <authorList>
            <person name="Reynolds N.K."/>
            <person name="Stajich J.E."/>
            <person name="Barry K."/>
            <person name="Grigoriev I.V."/>
            <person name="Crous P."/>
            <person name="Smith M.E."/>
        </authorList>
    </citation>
    <scope>NUCLEOTIDE SEQUENCE</scope>
    <source>
        <strain evidence="7">NRRL 3115</strain>
    </source>
</reference>
<dbReference type="EMBL" id="JANBTW010000013">
    <property type="protein sequence ID" value="KAJ2679280.1"/>
    <property type="molecule type" value="Genomic_DNA"/>
</dbReference>
<dbReference type="Gene3D" id="1.20.1250.20">
    <property type="entry name" value="MFS general substrate transporter like domains"/>
    <property type="match status" value="1"/>
</dbReference>
<comment type="caution">
    <text evidence="7">The sequence shown here is derived from an EMBL/GenBank/DDBJ whole genome shotgun (WGS) entry which is preliminary data.</text>
</comment>
<feature type="transmembrane region" description="Helical" evidence="5">
    <location>
        <begin position="195"/>
        <end position="216"/>
    </location>
</feature>
<comment type="subcellular location">
    <subcellularLocation>
        <location evidence="1">Membrane</location>
        <topology evidence="1">Multi-pass membrane protein</topology>
    </subcellularLocation>
</comment>
<evidence type="ECO:0000313" key="7">
    <source>
        <dbReference type="EMBL" id="KAJ2679280.1"/>
    </source>
</evidence>
<evidence type="ECO:0000259" key="6">
    <source>
        <dbReference type="PROSITE" id="PS50850"/>
    </source>
</evidence>
<keyword evidence="4 5" id="KW-0472">Membrane</keyword>
<feature type="transmembrane region" description="Helical" evidence="5">
    <location>
        <begin position="262"/>
        <end position="284"/>
    </location>
</feature>
<evidence type="ECO:0000256" key="1">
    <source>
        <dbReference type="ARBA" id="ARBA00004141"/>
    </source>
</evidence>
<feature type="transmembrane region" description="Helical" evidence="5">
    <location>
        <begin position="163"/>
        <end position="183"/>
    </location>
</feature>
<feature type="transmembrane region" description="Helical" evidence="5">
    <location>
        <begin position="433"/>
        <end position="454"/>
    </location>
</feature>
<gene>
    <name evidence="7" type="ORF">GGI25_001636</name>
</gene>
<feature type="transmembrane region" description="Helical" evidence="5">
    <location>
        <begin position="402"/>
        <end position="421"/>
    </location>
</feature>
<protein>
    <recommendedName>
        <fullName evidence="6">Major facilitator superfamily (MFS) profile domain-containing protein</fullName>
    </recommendedName>
</protein>
<feature type="transmembrane region" description="Helical" evidence="5">
    <location>
        <begin position="371"/>
        <end position="390"/>
    </location>
</feature>
<feature type="transmembrane region" description="Helical" evidence="5">
    <location>
        <begin position="345"/>
        <end position="364"/>
    </location>
</feature>
<evidence type="ECO:0000256" key="3">
    <source>
        <dbReference type="ARBA" id="ARBA00022989"/>
    </source>
</evidence>
<evidence type="ECO:0000313" key="8">
    <source>
        <dbReference type="Proteomes" id="UP001151518"/>
    </source>
</evidence>
<dbReference type="AlphaFoldDB" id="A0A9W8KZV0"/>
<dbReference type="InterPro" id="IPR036259">
    <property type="entry name" value="MFS_trans_sf"/>
</dbReference>
<dbReference type="PANTHER" id="PTHR23501">
    <property type="entry name" value="MAJOR FACILITATOR SUPERFAMILY"/>
    <property type="match status" value="1"/>
</dbReference>
<dbReference type="OrthoDB" id="440553at2759"/>
<dbReference type="Proteomes" id="UP001151518">
    <property type="component" value="Unassembled WGS sequence"/>
</dbReference>
<feature type="transmembrane region" description="Helical" evidence="5">
    <location>
        <begin position="132"/>
        <end position="154"/>
    </location>
</feature>
<feature type="domain" description="Major facilitator superfamily (MFS) profile" evidence="6">
    <location>
        <begin position="38"/>
        <end position="539"/>
    </location>
</feature>
<feature type="transmembrane region" description="Helical" evidence="5">
    <location>
        <begin position="108"/>
        <end position="126"/>
    </location>
</feature>
<accession>A0A9W8KZV0</accession>
<feature type="transmembrane region" description="Helical" evidence="5">
    <location>
        <begin position="78"/>
        <end position="96"/>
    </location>
</feature>
<dbReference type="SUPFAM" id="SSF103473">
    <property type="entry name" value="MFS general substrate transporter"/>
    <property type="match status" value="1"/>
</dbReference>
<evidence type="ECO:0000256" key="2">
    <source>
        <dbReference type="ARBA" id="ARBA00022692"/>
    </source>
</evidence>
<dbReference type="Pfam" id="PF07690">
    <property type="entry name" value="MFS_1"/>
    <property type="match status" value="1"/>
</dbReference>
<dbReference type="PANTHER" id="PTHR23501:SF102">
    <property type="entry name" value="DRUG TRANSPORTER, PUTATIVE (AFU_ORTHOLOGUE AFUA_3G08530)-RELATED"/>
    <property type="match status" value="1"/>
</dbReference>
<sequence>MSVEFPHSEPDAIESGLTNEKKAASITEVQISRVSRPLLILFYIGALVTIFAASMEGVMPASFFVYAAHAWNVKVSSLWMLASYLIGYVSLILPAFRVSELTGRLSTFWFGLILFVIFTGVSGHAHTSYAFAVLRAFQGAGAGIITSVSVLLVATNTSDRNRALAVGGLCAAQLFGVGAAHIIGGKLAVDDRFRWGIYLAAPLAALPAILCTPALIADKKPPRDEPIVRRVVRFDYIGTLILIGTVIMETMGLTFGGNEHKWDTAIVICLIVFGAVGIAAFLLWEKFGASRPIFNTRWLHERNLQISIISILLMSMVFFSLAVYVPILYITARTEPTDVAGRKAAPYWGMSMAAAVLVGAVLRFKPALARPLAWLGLVISIIFTGLYYNIPLLADTSKERGYYAMAGLGMGLAYPAVAYIAQASVPLEEVGAAAVVSHFLSVVGGMLGLILYQACLKSRLIHNLSPIFKSNALLQTFHISTMDIAALEASGPSLLNYVPTMTEKIGTQMVDALHTTFVISVPFLGAALLATLFYKLHGMRS</sequence>
<dbReference type="InterPro" id="IPR011701">
    <property type="entry name" value="MFS"/>
</dbReference>